<keyword evidence="2" id="KW-1185">Reference proteome</keyword>
<organism evidence="1 2">
    <name type="scientific">Polaromonas naphthalenivorans (strain CJ2)</name>
    <dbReference type="NCBI Taxonomy" id="365044"/>
    <lineage>
        <taxon>Bacteria</taxon>
        <taxon>Pseudomonadati</taxon>
        <taxon>Pseudomonadota</taxon>
        <taxon>Betaproteobacteria</taxon>
        <taxon>Burkholderiales</taxon>
        <taxon>Comamonadaceae</taxon>
        <taxon>Polaromonas</taxon>
    </lineage>
</organism>
<reference evidence="2" key="1">
    <citation type="journal article" date="2009" name="Environ. Microbiol.">
        <title>The genome of Polaromonas naphthalenivorans strain CJ2, isolated from coal tar-contaminated sediment, reveals physiological and metabolic versatility and evolution through extensive horizontal gene transfer.</title>
        <authorList>
            <person name="Yagi J.M."/>
            <person name="Sims D."/>
            <person name="Brettin T."/>
            <person name="Bruce D."/>
            <person name="Madsen E.L."/>
        </authorList>
    </citation>
    <scope>NUCLEOTIDE SEQUENCE [LARGE SCALE GENOMIC DNA]</scope>
    <source>
        <strain evidence="2">CJ2</strain>
        <plasmid evidence="2">Plasmid pPNAP05</plasmid>
    </source>
</reference>
<evidence type="ECO:0000313" key="1">
    <source>
        <dbReference type="EMBL" id="ABM40199.1"/>
    </source>
</evidence>
<dbReference type="EMBL" id="CP000534">
    <property type="protein sequence ID" value="ABM40199.1"/>
    <property type="molecule type" value="Genomic_DNA"/>
</dbReference>
<gene>
    <name evidence="1" type="ordered locus">Pnap_4790</name>
</gene>
<accession>A1VX21</accession>
<dbReference type="HOGENOM" id="CLU_1853382_0_0_4"/>
<dbReference type="KEGG" id="pna:Pnap_4790"/>
<keyword evidence="1" id="KW-0614">Plasmid</keyword>
<proteinExistence type="predicted"/>
<dbReference type="AlphaFoldDB" id="A1VX21"/>
<sequence>MNTQKTRAEMAALRDAALEDLMATSDVQLRQEALEDGDDLAKVAMQVKTTMREAVASAQRQRLARAKERMRPSASARPFSSLHLSVEAIKQLVHGIFQTDPSLGLAFRDGKKQTEADWRSLYDDLVSMGAIKPEDYGR</sequence>
<geneLocation type="plasmid" evidence="1 2">
    <name>pPNAP05</name>
</geneLocation>
<dbReference type="OrthoDB" id="9154469at2"/>
<name>A1VX21_POLNA</name>
<dbReference type="RefSeq" id="WP_011798565.1">
    <property type="nucleotide sequence ID" value="NC_008761.1"/>
</dbReference>
<dbReference type="Proteomes" id="UP000000644">
    <property type="component" value="Plasmid pPNAP05"/>
</dbReference>
<evidence type="ECO:0000313" key="2">
    <source>
        <dbReference type="Proteomes" id="UP000000644"/>
    </source>
</evidence>
<protein>
    <submittedName>
        <fullName evidence="1">Uncharacterized protein</fullName>
    </submittedName>
</protein>